<dbReference type="EMBL" id="CM044701">
    <property type="protein sequence ID" value="KAI5683741.1"/>
    <property type="molecule type" value="Genomic_DNA"/>
</dbReference>
<dbReference type="Proteomes" id="UP001060085">
    <property type="component" value="Linkage Group LG01"/>
</dbReference>
<accession>A0ACC0CG56</accession>
<evidence type="ECO:0000313" key="1">
    <source>
        <dbReference type="EMBL" id="KAI5683741.1"/>
    </source>
</evidence>
<proteinExistence type="predicted"/>
<gene>
    <name evidence="1" type="ORF">M9H77_04969</name>
</gene>
<organism evidence="1 2">
    <name type="scientific">Catharanthus roseus</name>
    <name type="common">Madagascar periwinkle</name>
    <name type="synonym">Vinca rosea</name>
    <dbReference type="NCBI Taxonomy" id="4058"/>
    <lineage>
        <taxon>Eukaryota</taxon>
        <taxon>Viridiplantae</taxon>
        <taxon>Streptophyta</taxon>
        <taxon>Embryophyta</taxon>
        <taxon>Tracheophyta</taxon>
        <taxon>Spermatophyta</taxon>
        <taxon>Magnoliopsida</taxon>
        <taxon>eudicotyledons</taxon>
        <taxon>Gunneridae</taxon>
        <taxon>Pentapetalae</taxon>
        <taxon>asterids</taxon>
        <taxon>lamiids</taxon>
        <taxon>Gentianales</taxon>
        <taxon>Apocynaceae</taxon>
        <taxon>Rauvolfioideae</taxon>
        <taxon>Vinceae</taxon>
        <taxon>Catharanthinae</taxon>
        <taxon>Catharanthus</taxon>
    </lineage>
</organism>
<sequence length="106" mass="11741">MGFLPTPIPATGALSLKANFFMRRGTEQIGFRLTKSEEAGPEKSVAFWYVDTGNVLKPKIGSCVTSTTINQTLISLSPYKSSLSWSFYKWVDLIPCYSPLCRLLGL</sequence>
<protein>
    <submittedName>
        <fullName evidence="1">Uncharacterized protein</fullName>
    </submittedName>
</protein>
<evidence type="ECO:0000313" key="2">
    <source>
        <dbReference type="Proteomes" id="UP001060085"/>
    </source>
</evidence>
<keyword evidence="2" id="KW-1185">Reference proteome</keyword>
<comment type="caution">
    <text evidence="1">The sequence shown here is derived from an EMBL/GenBank/DDBJ whole genome shotgun (WGS) entry which is preliminary data.</text>
</comment>
<reference evidence="2" key="1">
    <citation type="journal article" date="2023" name="Nat. Plants">
        <title>Single-cell RNA sequencing provides a high-resolution roadmap for understanding the multicellular compartmentation of specialized metabolism.</title>
        <authorList>
            <person name="Sun S."/>
            <person name="Shen X."/>
            <person name="Li Y."/>
            <person name="Li Y."/>
            <person name="Wang S."/>
            <person name="Li R."/>
            <person name="Zhang H."/>
            <person name="Shen G."/>
            <person name="Guo B."/>
            <person name="Wei J."/>
            <person name="Xu J."/>
            <person name="St-Pierre B."/>
            <person name="Chen S."/>
            <person name="Sun C."/>
        </authorList>
    </citation>
    <scope>NUCLEOTIDE SEQUENCE [LARGE SCALE GENOMIC DNA]</scope>
</reference>
<name>A0ACC0CG56_CATRO</name>